<dbReference type="FunFam" id="1.25.40.10:FF:000344">
    <property type="entry name" value="Pentatricopeptide repeat-containing protein"/>
    <property type="match status" value="1"/>
</dbReference>
<dbReference type="InterPro" id="IPR046848">
    <property type="entry name" value="E_motif"/>
</dbReference>
<dbReference type="Pfam" id="PF14432">
    <property type="entry name" value="DYW_deaminase"/>
    <property type="match status" value="1"/>
</dbReference>
<dbReference type="GO" id="GO:0008270">
    <property type="term" value="F:zinc ion binding"/>
    <property type="evidence" value="ECO:0007669"/>
    <property type="project" value="InterPro"/>
</dbReference>
<reference evidence="5 6" key="1">
    <citation type="submission" date="2024-01" db="EMBL/GenBank/DDBJ databases">
        <title>The genomes of 5 underutilized Papilionoideae crops provide insights into root nodulation and disease resistanc.</title>
        <authorList>
            <person name="Jiang F."/>
        </authorList>
    </citation>
    <scope>NUCLEOTIDE SEQUENCE [LARGE SCALE GENOMIC DNA]</scope>
    <source>
        <strain evidence="5">JINMINGXINNONG_FW02</strain>
        <tissue evidence="5">Leaves</tissue>
    </source>
</reference>
<feature type="repeat" description="PPR" evidence="3">
    <location>
        <begin position="169"/>
        <end position="203"/>
    </location>
</feature>
<dbReference type="AlphaFoldDB" id="A0AAN9MEY8"/>
<organism evidence="5 6">
    <name type="scientific">Phaseolus coccineus</name>
    <name type="common">Scarlet runner bean</name>
    <name type="synonym">Phaseolus multiflorus</name>
    <dbReference type="NCBI Taxonomy" id="3886"/>
    <lineage>
        <taxon>Eukaryota</taxon>
        <taxon>Viridiplantae</taxon>
        <taxon>Streptophyta</taxon>
        <taxon>Embryophyta</taxon>
        <taxon>Tracheophyta</taxon>
        <taxon>Spermatophyta</taxon>
        <taxon>Magnoliopsida</taxon>
        <taxon>eudicotyledons</taxon>
        <taxon>Gunneridae</taxon>
        <taxon>Pentapetalae</taxon>
        <taxon>rosids</taxon>
        <taxon>fabids</taxon>
        <taxon>Fabales</taxon>
        <taxon>Fabaceae</taxon>
        <taxon>Papilionoideae</taxon>
        <taxon>50 kb inversion clade</taxon>
        <taxon>NPAAA clade</taxon>
        <taxon>indigoferoid/millettioid clade</taxon>
        <taxon>Phaseoleae</taxon>
        <taxon>Phaseolus</taxon>
    </lineage>
</organism>
<dbReference type="GO" id="GO:0003723">
    <property type="term" value="F:RNA binding"/>
    <property type="evidence" value="ECO:0007669"/>
    <property type="project" value="InterPro"/>
</dbReference>
<feature type="domain" description="DYW" evidence="4">
    <location>
        <begin position="682"/>
        <end position="773"/>
    </location>
</feature>
<evidence type="ECO:0000256" key="3">
    <source>
        <dbReference type="PROSITE-ProRule" id="PRU00708"/>
    </source>
</evidence>
<feature type="repeat" description="PPR" evidence="3">
    <location>
        <begin position="233"/>
        <end position="267"/>
    </location>
</feature>
<comment type="caution">
    <text evidence="5">The sequence shown here is derived from an EMBL/GenBank/DDBJ whole genome shotgun (WGS) entry which is preliminary data.</text>
</comment>
<accession>A0AAN9MEY8</accession>
<feature type="repeat" description="PPR" evidence="3">
    <location>
        <begin position="366"/>
        <end position="400"/>
    </location>
</feature>
<dbReference type="InterPro" id="IPR046849">
    <property type="entry name" value="E2_motif"/>
</dbReference>
<dbReference type="EMBL" id="JAYMYR010000007">
    <property type="protein sequence ID" value="KAK7353157.1"/>
    <property type="molecule type" value="Genomic_DNA"/>
</dbReference>
<dbReference type="InterPro" id="IPR046960">
    <property type="entry name" value="PPR_At4g14850-like_plant"/>
</dbReference>
<dbReference type="PANTHER" id="PTHR47926:SF436">
    <property type="entry name" value="PENTATRICOPEPTIDE REPEAT-CONTAINING PROTEIN ELI1, CHLOROPLASTIC-LIKE ISOFORM X2"/>
    <property type="match status" value="1"/>
</dbReference>
<dbReference type="Gene3D" id="1.25.40.10">
    <property type="entry name" value="Tetratricopeptide repeat domain"/>
    <property type="match status" value="5"/>
</dbReference>
<dbReference type="Pfam" id="PF20431">
    <property type="entry name" value="E_motif"/>
    <property type="match status" value="1"/>
</dbReference>
<dbReference type="InterPro" id="IPR002885">
    <property type="entry name" value="PPR_rpt"/>
</dbReference>
<evidence type="ECO:0000313" key="6">
    <source>
        <dbReference type="Proteomes" id="UP001374584"/>
    </source>
</evidence>
<proteinExistence type="inferred from homology"/>
<dbReference type="FunFam" id="1.25.40.10:FF:003724">
    <property type="entry name" value="Uncharacterized protein"/>
    <property type="match status" value="1"/>
</dbReference>
<protein>
    <recommendedName>
        <fullName evidence="4">DYW domain-containing protein</fullName>
    </recommendedName>
</protein>
<comment type="similarity">
    <text evidence="1">Belongs to the PPR family. PCMP-H subfamily.</text>
</comment>
<feature type="repeat" description="PPR" evidence="3">
    <location>
        <begin position="335"/>
        <end position="365"/>
    </location>
</feature>
<name>A0AAN9MEY8_PHACN</name>
<evidence type="ECO:0000259" key="4">
    <source>
        <dbReference type="Pfam" id="PF14432"/>
    </source>
</evidence>
<dbReference type="PANTHER" id="PTHR47926">
    <property type="entry name" value="PENTATRICOPEPTIDE REPEAT-CONTAINING PROTEIN"/>
    <property type="match status" value="1"/>
</dbReference>
<dbReference type="PROSITE" id="PS51375">
    <property type="entry name" value="PPR"/>
    <property type="match status" value="5"/>
</dbReference>
<evidence type="ECO:0000256" key="2">
    <source>
        <dbReference type="ARBA" id="ARBA00022737"/>
    </source>
</evidence>
<dbReference type="Pfam" id="PF13041">
    <property type="entry name" value="PPR_2"/>
    <property type="match status" value="3"/>
</dbReference>
<dbReference type="Pfam" id="PF01535">
    <property type="entry name" value="PPR"/>
    <property type="match status" value="5"/>
</dbReference>
<keyword evidence="2" id="KW-0677">Repeat</keyword>
<dbReference type="InterPro" id="IPR032867">
    <property type="entry name" value="DYW_dom"/>
</dbReference>
<evidence type="ECO:0000313" key="5">
    <source>
        <dbReference type="EMBL" id="KAK7353157.1"/>
    </source>
</evidence>
<keyword evidence="6" id="KW-1185">Reference proteome</keyword>
<dbReference type="Proteomes" id="UP001374584">
    <property type="component" value="Unassembled WGS sequence"/>
</dbReference>
<dbReference type="GO" id="GO:0009451">
    <property type="term" value="P:RNA modification"/>
    <property type="evidence" value="ECO:0007669"/>
    <property type="project" value="InterPro"/>
</dbReference>
<dbReference type="FunFam" id="1.25.40.10:FF:000348">
    <property type="entry name" value="Pentatricopeptide repeat-containing protein chloroplastic"/>
    <property type="match status" value="1"/>
</dbReference>
<gene>
    <name evidence="5" type="ORF">VNO80_18597</name>
</gene>
<evidence type="ECO:0000256" key="1">
    <source>
        <dbReference type="ARBA" id="ARBA00006643"/>
    </source>
</evidence>
<dbReference type="Pfam" id="PF20430">
    <property type="entry name" value="Eplus_motif"/>
    <property type="match status" value="1"/>
</dbReference>
<dbReference type="NCBIfam" id="TIGR00756">
    <property type="entry name" value="PPR"/>
    <property type="match status" value="6"/>
</dbReference>
<sequence length="885" mass="99585">MKVSTLDAALQRCLWTRHFKQILSQTILTGLISDPYAASRLINFSSRSALVPFHYSLRIFYHLHNPNAFTWNIIMRAHFELQNNPLQALTLYKLFLAKHAKPDNYTYPILLQCCAARVSEFEGRELHAHVVRFGFHQDAYVRNTLINLYAVCGSMSAARQVFEESPVLDLVSWNTVLAGYVQAGNVEEAERLYRGMPEKNTIASNSMIVLFGRKGCVEKARRIFDEVRVSDMDMVSWSAMVSCYEQNEMCEEALVLFVEMKANGVAVDEVVVVSVVSACSRILNAEMGRLVHGLAVKVGVGDYVSLKNALIHLYSSCGEIVDAQRIFDDGGVLLDLISWNSMISGYLRCGSIEDAEKLFYSMPEKDVVSWSAMISGYAQHECFSEALALFQEMQLHGVRPDETALVSAISACTHLAALDLGKWIHAYISKNKLQVNIILSTTLIDMYVKCGCVENALEVFYAMEKKGVSTWNAIILGLAMNGLVEQSLSMFADMKKTRTLPNEITFMGVLGACRHMGLVDEGRHYFSSMIHEHKIEPNIKHYGCMVDLFGRAGLLKEAEELIESMPMAPDVATWGALLGACRKHHDNEIGERVGRKLIQLQPDHDGFHVLLSNIYASKGNWGNVLEIRGIMSQHGVVKTPGCSMIEANGIVHEFLAGDKTHPQISDIEHMLDVVAAKLKIEGYVPITSEVSLDIDDEEKETALFRHSEKLAVAFGLITIAPPIPIRVMKNLRICNDCHTVVKLTSKAFDREIVVRDRHRFHHFRHGACSCMDFCLHMDEARLGKVDDGSWSQEHAVVLRKQRGEEGARMASWIGSVQEGRDIRVVFLVMDEGLEELEQCDREVFRWWGDFYGGWWWFLVAKVVKVHASLDQDGKRKPKGARLWGQ</sequence>
<feature type="repeat" description="PPR" evidence="3">
    <location>
        <begin position="436"/>
        <end position="470"/>
    </location>
</feature>
<dbReference type="InterPro" id="IPR011990">
    <property type="entry name" value="TPR-like_helical_dom_sf"/>
</dbReference>